<dbReference type="EMBL" id="DQAY01000160">
    <property type="protein sequence ID" value="HCO26420.1"/>
    <property type="molecule type" value="Genomic_DNA"/>
</dbReference>
<keyword evidence="1" id="KW-0812">Transmembrane</keyword>
<keyword evidence="1" id="KW-0472">Membrane</keyword>
<dbReference type="Proteomes" id="UP000263642">
    <property type="component" value="Unassembled WGS sequence"/>
</dbReference>
<evidence type="ECO:0000313" key="3">
    <source>
        <dbReference type="Proteomes" id="UP000263642"/>
    </source>
</evidence>
<accession>A0A3D3RFN6</accession>
<dbReference type="PROSITE" id="PS51257">
    <property type="entry name" value="PROKAR_LIPOPROTEIN"/>
    <property type="match status" value="1"/>
</dbReference>
<keyword evidence="1" id="KW-1133">Transmembrane helix</keyword>
<comment type="caution">
    <text evidence="2">The sequence shown here is derived from an EMBL/GenBank/DDBJ whole genome shotgun (WGS) entry which is preliminary data.</text>
</comment>
<reference evidence="2 3" key="1">
    <citation type="journal article" date="2018" name="Nat. Biotechnol.">
        <title>A standardized bacterial taxonomy based on genome phylogeny substantially revises the tree of life.</title>
        <authorList>
            <person name="Parks D.H."/>
            <person name="Chuvochina M."/>
            <person name="Waite D.W."/>
            <person name="Rinke C."/>
            <person name="Skarshewski A."/>
            <person name="Chaumeil P.A."/>
            <person name="Hugenholtz P."/>
        </authorList>
    </citation>
    <scope>NUCLEOTIDE SEQUENCE [LARGE SCALE GENOMIC DNA]</scope>
    <source>
        <strain evidence="2">UBA9375</strain>
    </source>
</reference>
<dbReference type="RefSeq" id="WP_278445818.1">
    <property type="nucleotide sequence ID" value="NZ_JAVJRM010000016.1"/>
</dbReference>
<proteinExistence type="predicted"/>
<name>A0A3D3RFN6_9PLAN</name>
<feature type="transmembrane region" description="Helical" evidence="1">
    <location>
        <begin position="15"/>
        <end position="37"/>
    </location>
</feature>
<evidence type="ECO:0000256" key="1">
    <source>
        <dbReference type="SAM" id="Phobius"/>
    </source>
</evidence>
<dbReference type="AlphaFoldDB" id="A0A3D3RFN6"/>
<sequence>MKKIDLYPALINWPFLIMGCLVGFSGGGLIVLLVIGYELIRVGRIINTLADDVTPEIIRAYFTRDKAYHWIPWRDQVRGINEESYTKNQPERV</sequence>
<gene>
    <name evidence="2" type="ORF">DIT97_26660</name>
</gene>
<protein>
    <submittedName>
        <fullName evidence="2">Uncharacterized protein</fullName>
    </submittedName>
</protein>
<evidence type="ECO:0000313" key="2">
    <source>
        <dbReference type="EMBL" id="HCO26420.1"/>
    </source>
</evidence>
<organism evidence="2 3">
    <name type="scientific">Gimesia maris</name>
    <dbReference type="NCBI Taxonomy" id="122"/>
    <lineage>
        <taxon>Bacteria</taxon>
        <taxon>Pseudomonadati</taxon>
        <taxon>Planctomycetota</taxon>
        <taxon>Planctomycetia</taxon>
        <taxon>Planctomycetales</taxon>
        <taxon>Planctomycetaceae</taxon>
        <taxon>Gimesia</taxon>
    </lineage>
</organism>